<dbReference type="EMBL" id="CACVKT020001232">
    <property type="protein sequence ID" value="CAC5366343.1"/>
    <property type="molecule type" value="Genomic_DNA"/>
</dbReference>
<evidence type="ECO:0000313" key="11">
    <source>
        <dbReference type="Proteomes" id="UP000507470"/>
    </source>
</evidence>
<evidence type="ECO:0000256" key="2">
    <source>
        <dbReference type="ARBA" id="ARBA00022614"/>
    </source>
</evidence>
<dbReference type="OrthoDB" id="6110188at2759"/>
<dbReference type="SUPFAM" id="SSF52058">
    <property type="entry name" value="L domain-like"/>
    <property type="match status" value="1"/>
</dbReference>
<organism evidence="10 11">
    <name type="scientific">Mytilus coruscus</name>
    <name type="common">Sea mussel</name>
    <dbReference type="NCBI Taxonomy" id="42192"/>
    <lineage>
        <taxon>Eukaryota</taxon>
        <taxon>Metazoa</taxon>
        <taxon>Spiralia</taxon>
        <taxon>Lophotrochozoa</taxon>
        <taxon>Mollusca</taxon>
        <taxon>Bivalvia</taxon>
        <taxon>Autobranchia</taxon>
        <taxon>Pteriomorphia</taxon>
        <taxon>Mytilida</taxon>
        <taxon>Mytiloidea</taxon>
        <taxon>Mytilidae</taxon>
        <taxon>Mytilinae</taxon>
        <taxon>Mytilus</taxon>
    </lineage>
</organism>
<evidence type="ECO:0000256" key="1">
    <source>
        <dbReference type="ARBA" id="ARBA00004167"/>
    </source>
</evidence>
<dbReference type="GO" id="GO:0007165">
    <property type="term" value="P:signal transduction"/>
    <property type="evidence" value="ECO:0007669"/>
    <property type="project" value="TreeGrafter"/>
</dbReference>
<keyword evidence="5" id="KW-0677">Repeat</keyword>
<dbReference type="SMART" id="SM00369">
    <property type="entry name" value="LRR_TYP"/>
    <property type="match status" value="3"/>
</dbReference>
<dbReference type="Proteomes" id="UP000507470">
    <property type="component" value="Unassembled WGS sequence"/>
</dbReference>
<reference evidence="10 11" key="1">
    <citation type="submission" date="2020-06" db="EMBL/GenBank/DDBJ databases">
        <authorList>
            <person name="Li R."/>
            <person name="Bekaert M."/>
        </authorList>
    </citation>
    <scope>NUCLEOTIDE SEQUENCE [LARGE SCALE GENOMIC DNA]</scope>
    <source>
        <strain evidence="11">wild</strain>
    </source>
</reference>
<dbReference type="InterPro" id="IPR032675">
    <property type="entry name" value="LRR_dom_sf"/>
</dbReference>
<accession>A0A6J8AEA7</accession>
<keyword evidence="7 9" id="KW-0472">Membrane</keyword>
<evidence type="ECO:0000256" key="9">
    <source>
        <dbReference type="SAM" id="Phobius"/>
    </source>
</evidence>
<dbReference type="PANTHER" id="PTHR24365">
    <property type="entry name" value="TOLL-LIKE RECEPTOR"/>
    <property type="match status" value="1"/>
</dbReference>
<proteinExistence type="predicted"/>
<sequence>MKRFPWKNLKTVVLMDAYLNEGIEKQGHQFFEVLSSVDSLDISRNDILYLPNKLLKPMLNLSSLYLSRNLLQAIPVQLVDHTKIKVLDVRNNIITSVSSTIRNWADQIQERHGMSLFLDAFLCNCDNLDFIRWIKTTKVDLDSQSYKCQLSNETVTDTLTAYNSLSNLFADCKSNIWLTFALTLLSTCVTISFLLVFYSKRWKIAFSIYGVIHRTIEKKVRKIYQYDVYMSYEGECDEISRSSDCDIKYVFNEKLAVKIADCKNRGLQFIPQDLPRDINVLDMSSNQLKSIENSSLINYTHLQELNVKKNQFNHLSDKSFQGLNNLAVLDMSYNLLDLAYAYLAELFFPIQHLTKLDIRSNMPQPENYDKEFDYPDHAFGVLRELAFLESYTFNHVI</sequence>
<evidence type="ECO:0000256" key="3">
    <source>
        <dbReference type="ARBA" id="ARBA00022692"/>
    </source>
</evidence>
<evidence type="ECO:0000256" key="4">
    <source>
        <dbReference type="ARBA" id="ARBA00022729"/>
    </source>
</evidence>
<dbReference type="InterPro" id="IPR003591">
    <property type="entry name" value="Leu-rich_rpt_typical-subtyp"/>
</dbReference>
<dbReference type="PANTHER" id="PTHR24365:SF541">
    <property type="entry name" value="PROTEIN TOLL-RELATED"/>
    <property type="match status" value="1"/>
</dbReference>
<evidence type="ECO:0000256" key="8">
    <source>
        <dbReference type="ARBA" id="ARBA00023180"/>
    </source>
</evidence>
<evidence type="ECO:0000256" key="7">
    <source>
        <dbReference type="ARBA" id="ARBA00023136"/>
    </source>
</evidence>
<evidence type="ECO:0000313" key="10">
    <source>
        <dbReference type="EMBL" id="CAC5366343.1"/>
    </source>
</evidence>
<evidence type="ECO:0000256" key="6">
    <source>
        <dbReference type="ARBA" id="ARBA00022989"/>
    </source>
</evidence>
<keyword evidence="8" id="KW-0325">Glycoprotein</keyword>
<comment type="subcellular location">
    <subcellularLocation>
        <location evidence="1">Membrane</location>
        <topology evidence="1">Single-pass membrane protein</topology>
    </subcellularLocation>
</comment>
<keyword evidence="2" id="KW-0433">Leucine-rich repeat</keyword>
<keyword evidence="3 9" id="KW-0812">Transmembrane</keyword>
<dbReference type="GO" id="GO:0005886">
    <property type="term" value="C:plasma membrane"/>
    <property type="evidence" value="ECO:0007669"/>
    <property type="project" value="TreeGrafter"/>
</dbReference>
<gene>
    <name evidence="10" type="ORF">MCOR_6681</name>
</gene>
<name>A0A6J8AEA7_MYTCO</name>
<dbReference type="InterPro" id="IPR001611">
    <property type="entry name" value="Leu-rich_rpt"/>
</dbReference>
<keyword evidence="11" id="KW-1185">Reference proteome</keyword>
<dbReference type="Pfam" id="PF13855">
    <property type="entry name" value="LRR_8"/>
    <property type="match status" value="1"/>
</dbReference>
<dbReference type="GO" id="GO:0038023">
    <property type="term" value="F:signaling receptor activity"/>
    <property type="evidence" value="ECO:0007669"/>
    <property type="project" value="TreeGrafter"/>
</dbReference>
<dbReference type="Gene3D" id="3.80.10.10">
    <property type="entry name" value="Ribonuclease Inhibitor"/>
    <property type="match status" value="2"/>
</dbReference>
<feature type="transmembrane region" description="Helical" evidence="9">
    <location>
        <begin position="176"/>
        <end position="198"/>
    </location>
</feature>
<dbReference type="AlphaFoldDB" id="A0A6J8AEA7"/>
<keyword evidence="4" id="KW-0732">Signal</keyword>
<evidence type="ECO:0000256" key="5">
    <source>
        <dbReference type="ARBA" id="ARBA00022737"/>
    </source>
</evidence>
<protein>
    <recommendedName>
        <fullName evidence="12">TIR domain-containing protein</fullName>
    </recommendedName>
</protein>
<keyword evidence="6 9" id="KW-1133">Transmembrane helix</keyword>
<evidence type="ECO:0008006" key="12">
    <source>
        <dbReference type="Google" id="ProtNLM"/>
    </source>
</evidence>